<dbReference type="AlphaFoldDB" id="A0A2K1QNA0"/>
<accession>A0A2K1QNA0</accession>
<sequence length="286" mass="30548">MSKLSPTLKSLINAPFARPGAVPAPSNIRHVYEQLAKDAASKNVGVPAWLSIATATTMTMNSPDSLLALHTVASPHHPSGAVTTAALMREIGLKCIGFNGVPRTINMLNAFRAGLPSDITSALPTTPTRKPTQTNIDAFNARGFALWKSVYRPFDEKLYDKLADSHPDLPVHILHSEYGALFADPPDHCDPGAKVGRVLTSVVAVACLRSQTGVGPQVLSHVFGLRKAFEDGSFKAQGEEEVLGGEWLAGDEGSTWLLETTDRIVEALGEGRGSSFAQGIKRESKL</sequence>
<dbReference type="Proteomes" id="UP000243797">
    <property type="component" value="Unassembled WGS sequence"/>
</dbReference>
<dbReference type="EMBL" id="NKHZ01000055">
    <property type="protein sequence ID" value="PNS16605.1"/>
    <property type="molecule type" value="Genomic_DNA"/>
</dbReference>
<gene>
    <name evidence="1" type="ORF">CAC42_4569</name>
</gene>
<organism evidence="1 2">
    <name type="scientific">Sphaceloma murrayae</name>
    <dbReference type="NCBI Taxonomy" id="2082308"/>
    <lineage>
        <taxon>Eukaryota</taxon>
        <taxon>Fungi</taxon>
        <taxon>Dikarya</taxon>
        <taxon>Ascomycota</taxon>
        <taxon>Pezizomycotina</taxon>
        <taxon>Dothideomycetes</taxon>
        <taxon>Dothideomycetidae</taxon>
        <taxon>Myriangiales</taxon>
        <taxon>Elsinoaceae</taxon>
        <taxon>Sphaceloma</taxon>
    </lineage>
</organism>
<evidence type="ECO:0000313" key="2">
    <source>
        <dbReference type="Proteomes" id="UP000243797"/>
    </source>
</evidence>
<keyword evidence="2" id="KW-1185">Reference proteome</keyword>
<dbReference type="OrthoDB" id="5392202at2759"/>
<reference evidence="1 2" key="1">
    <citation type="submission" date="2017-06" db="EMBL/GenBank/DDBJ databases">
        <title>Draft genome sequence of a variant of Elsinoe murrayae.</title>
        <authorList>
            <person name="Cheng Q."/>
        </authorList>
    </citation>
    <scope>NUCLEOTIDE SEQUENCE [LARGE SCALE GENOMIC DNA]</scope>
    <source>
        <strain evidence="1 2">CQ-2017a</strain>
    </source>
</reference>
<protein>
    <recommendedName>
        <fullName evidence="3">Dol-P-Man:Man(5)GlcNAc(2)-PP-Dol alpha-1,3-mannosyltransferase</fullName>
    </recommendedName>
</protein>
<dbReference type="InterPro" id="IPR029032">
    <property type="entry name" value="AhpD-like"/>
</dbReference>
<dbReference type="PANTHER" id="PTHR28180:SF2">
    <property type="entry name" value="PEROXISOMAL PROTEIN 2"/>
    <property type="match status" value="1"/>
</dbReference>
<dbReference type="PANTHER" id="PTHR28180">
    <property type="entry name" value="CONSERVED MITOCHONDRIAL PROTEIN-RELATED"/>
    <property type="match status" value="1"/>
</dbReference>
<dbReference type="SUPFAM" id="SSF69118">
    <property type="entry name" value="AhpD-like"/>
    <property type="match status" value="1"/>
</dbReference>
<dbReference type="STRING" id="2082308.A0A2K1QNA0"/>
<name>A0A2K1QNA0_9PEZI</name>
<dbReference type="Gene3D" id="1.20.1290.10">
    <property type="entry name" value="AhpD-like"/>
    <property type="match status" value="1"/>
</dbReference>
<proteinExistence type="predicted"/>
<evidence type="ECO:0008006" key="3">
    <source>
        <dbReference type="Google" id="ProtNLM"/>
    </source>
</evidence>
<dbReference type="InParanoid" id="A0A2K1QNA0"/>
<evidence type="ECO:0000313" key="1">
    <source>
        <dbReference type="EMBL" id="PNS16605.1"/>
    </source>
</evidence>
<comment type="caution">
    <text evidence="1">The sequence shown here is derived from an EMBL/GenBank/DDBJ whole genome shotgun (WGS) entry which is preliminary data.</text>
</comment>
<dbReference type="InterPro" id="IPR052999">
    <property type="entry name" value="PTS1_Protein"/>
</dbReference>